<accession>A0AAW0GXW4</accession>
<evidence type="ECO:0000313" key="1">
    <source>
        <dbReference type="EMBL" id="KAK7696140.1"/>
    </source>
</evidence>
<gene>
    <name evidence="1" type="ORF">QCA50_000791</name>
</gene>
<dbReference type="Proteomes" id="UP001385951">
    <property type="component" value="Unassembled WGS sequence"/>
</dbReference>
<proteinExistence type="predicted"/>
<dbReference type="AlphaFoldDB" id="A0AAW0GXW4"/>
<sequence length="488" mass="52515">MTTRTLTFKSSDLGENIDLVLCFATPDVSTTTSGSRADIHGVPAKQYPVVWKTTTLTAQGHSQLSATFVNAPGFSTVQINGRKVVSPANYVPIQVGQETTLNVENNVRPPVFYFSDPTSIAGDIVKATNVTGQTVNIGLGFIADAESPTETMVPTTIFRNVPSGHAISDAFTPVLRAYVNIGSYAEGQLIDRDLANVQPIWEANLFGLQPSTTIILQASMLPARPVKQVQTRIQPITIQPAATVTEVVELRLPAPKVEVINEEREKVYSPILAFTLAENVVQGVKHIAEHLIGKSYKVKFTYTEGSTEAALSLTLPSNTSCEQAEQELLSVIETYIINNPLSPKLNGSFTNGHSNGLDQGINGSSFRSQTRISIKSRSASQMVSAGDNFSYWVEINPSSNEWLSGSSHHLHGVNGNNIYPKNSTYPHARANSTQGYLTAVSNILENVNNGLNGLSVQNQTNGLGVSVTKNRPLSRKSSTVGLGSVAVY</sequence>
<organism evidence="1 2">
    <name type="scientific">Cerrena zonata</name>
    <dbReference type="NCBI Taxonomy" id="2478898"/>
    <lineage>
        <taxon>Eukaryota</taxon>
        <taxon>Fungi</taxon>
        <taxon>Dikarya</taxon>
        <taxon>Basidiomycota</taxon>
        <taxon>Agaricomycotina</taxon>
        <taxon>Agaricomycetes</taxon>
        <taxon>Polyporales</taxon>
        <taxon>Cerrenaceae</taxon>
        <taxon>Cerrena</taxon>
    </lineage>
</organism>
<protein>
    <submittedName>
        <fullName evidence="1">Uncharacterized protein</fullName>
    </submittedName>
</protein>
<name>A0AAW0GXW4_9APHY</name>
<dbReference type="EMBL" id="JASBNA010000001">
    <property type="protein sequence ID" value="KAK7696140.1"/>
    <property type="molecule type" value="Genomic_DNA"/>
</dbReference>
<keyword evidence="2" id="KW-1185">Reference proteome</keyword>
<evidence type="ECO:0000313" key="2">
    <source>
        <dbReference type="Proteomes" id="UP001385951"/>
    </source>
</evidence>
<comment type="caution">
    <text evidence="1">The sequence shown here is derived from an EMBL/GenBank/DDBJ whole genome shotgun (WGS) entry which is preliminary data.</text>
</comment>
<reference evidence="1 2" key="1">
    <citation type="submission" date="2022-09" db="EMBL/GenBank/DDBJ databases">
        <authorList>
            <person name="Palmer J.M."/>
        </authorList>
    </citation>
    <scope>NUCLEOTIDE SEQUENCE [LARGE SCALE GENOMIC DNA]</scope>
    <source>
        <strain evidence="1 2">DSM 7382</strain>
    </source>
</reference>